<dbReference type="AlphaFoldDB" id="A0A384JEX4"/>
<dbReference type="OrthoDB" id="3882058at2759"/>
<feature type="compositionally biased region" description="Low complexity" evidence="1">
    <location>
        <begin position="224"/>
        <end position="239"/>
    </location>
</feature>
<dbReference type="EMBL" id="CP009808">
    <property type="protein sequence ID" value="ATZ48967.1"/>
    <property type="molecule type" value="Genomic_DNA"/>
</dbReference>
<keyword evidence="3" id="KW-1185">Reference proteome</keyword>
<dbReference type="Proteomes" id="UP000001798">
    <property type="component" value="Chromosome 4"/>
</dbReference>
<feature type="region of interest" description="Disordered" evidence="1">
    <location>
        <begin position="207"/>
        <end position="266"/>
    </location>
</feature>
<evidence type="ECO:0000313" key="2">
    <source>
        <dbReference type="EMBL" id="ATZ48967.1"/>
    </source>
</evidence>
<sequence length="551" mass="61054">MPTGLAEFRLPGHIAERKARESLPELDMDLSCSIHTQNSSASELPSPVTPTFSTRGHMRHPSSASSIESQYLYESPSSPTFTSHIAGKRSLPDVQEEPRCERENDFVFEDDDDDDIPDCDELYNCLCDDLYCLHSDTSMAQSSVQLSTNHDLDYDLSDGFFSDGEFSINSRYKKRRGNESPLNGLTSRFGTKFPSFARKWNSRKATGSSAASISSDTQRDYATSRAPSSRSSSRSNSGRRPMDDNSDFQLPLTPSRSFFGSRDNSSTTSFLDIEKAKASTSEFEEGLAGTPLLPPLMTDVLANAQFKMQSPLQSPSVADSSDPMSGTNTPIDFITTYQLPGIPSPPLSTKPSISSFHRSTIRSNYIIPSSEIPTILIAEENDEWANKLGHANFVIHPEPYVPETFDLEACRQLRADWDLARCNYTKHVVRTGEHYGVTSKTYKLTEEKWAQIDLQWMKNNELTIATTAQSSTDAFATLKHNTLGNSSSSNVMTKIPSLNDPRSEGKFPQLGDEDIVGPMVQAAAQLRRNPSKKAKLLRFLTDKFPVGLGKP</sequence>
<protein>
    <recommendedName>
        <fullName evidence="4">Only prolin and serin are matching in the corresponding protein</fullName>
    </recommendedName>
</protein>
<reference evidence="2 3" key="2">
    <citation type="journal article" date="2012" name="Eukaryot. Cell">
        <title>Genome update of Botrytis cinerea strains B05.10 and T4.</title>
        <authorList>
            <person name="Staats M."/>
            <person name="van Kan J.A."/>
        </authorList>
    </citation>
    <scope>NUCLEOTIDE SEQUENCE [LARGE SCALE GENOMIC DNA]</scope>
    <source>
        <strain evidence="2 3">B05.10</strain>
    </source>
</reference>
<evidence type="ECO:0008006" key="4">
    <source>
        <dbReference type="Google" id="ProtNLM"/>
    </source>
</evidence>
<dbReference type="RefSeq" id="XP_024548181.1">
    <property type="nucleotide sequence ID" value="XM_024692406.1"/>
</dbReference>
<name>A0A384JEX4_BOTFB</name>
<dbReference type="VEuPathDB" id="FungiDB:Bcin04g01740"/>
<feature type="compositionally biased region" description="Polar residues" evidence="1">
    <location>
        <begin position="252"/>
        <end position="266"/>
    </location>
</feature>
<accession>A0A384JEX4</accession>
<organism evidence="2 3">
    <name type="scientific">Botryotinia fuckeliana (strain B05.10)</name>
    <name type="common">Noble rot fungus</name>
    <name type="synonym">Botrytis cinerea</name>
    <dbReference type="NCBI Taxonomy" id="332648"/>
    <lineage>
        <taxon>Eukaryota</taxon>
        <taxon>Fungi</taxon>
        <taxon>Dikarya</taxon>
        <taxon>Ascomycota</taxon>
        <taxon>Pezizomycotina</taxon>
        <taxon>Leotiomycetes</taxon>
        <taxon>Helotiales</taxon>
        <taxon>Sclerotiniaceae</taxon>
        <taxon>Botrytis</taxon>
    </lineage>
</organism>
<dbReference type="GeneID" id="5427155"/>
<gene>
    <name evidence="2" type="ORF">BCIN_04g01740</name>
</gene>
<evidence type="ECO:0000256" key="1">
    <source>
        <dbReference type="SAM" id="MobiDB-lite"/>
    </source>
</evidence>
<reference evidence="2 3" key="1">
    <citation type="journal article" date="2011" name="PLoS Genet.">
        <title>Genomic analysis of the necrotrophic fungal pathogens Sclerotinia sclerotiorum and Botrytis cinerea.</title>
        <authorList>
            <person name="Amselem J."/>
            <person name="Cuomo C.A."/>
            <person name="van Kan J.A."/>
            <person name="Viaud M."/>
            <person name="Benito E.P."/>
            <person name="Couloux A."/>
            <person name="Coutinho P.M."/>
            <person name="de Vries R.P."/>
            <person name="Dyer P.S."/>
            <person name="Fillinger S."/>
            <person name="Fournier E."/>
            <person name="Gout L."/>
            <person name="Hahn M."/>
            <person name="Kohn L."/>
            <person name="Lapalu N."/>
            <person name="Plummer K.M."/>
            <person name="Pradier J.M."/>
            <person name="Quevillon E."/>
            <person name="Sharon A."/>
            <person name="Simon A."/>
            <person name="ten Have A."/>
            <person name="Tudzynski B."/>
            <person name="Tudzynski P."/>
            <person name="Wincker P."/>
            <person name="Andrew M."/>
            <person name="Anthouard V."/>
            <person name="Beever R.E."/>
            <person name="Beffa R."/>
            <person name="Benoit I."/>
            <person name="Bouzid O."/>
            <person name="Brault B."/>
            <person name="Chen Z."/>
            <person name="Choquer M."/>
            <person name="Collemare J."/>
            <person name="Cotton P."/>
            <person name="Danchin E.G."/>
            <person name="Da Silva C."/>
            <person name="Gautier A."/>
            <person name="Giraud C."/>
            <person name="Giraud T."/>
            <person name="Gonzalez C."/>
            <person name="Grossetete S."/>
            <person name="Guldener U."/>
            <person name="Henrissat B."/>
            <person name="Howlett B.J."/>
            <person name="Kodira C."/>
            <person name="Kretschmer M."/>
            <person name="Lappartient A."/>
            <person name="Leroch M."/>
            <person name="Levis C."/>
            <person name="Mauceli E."/>
            <person name="Neuveglise C."/>
            <person name="Oeser B."/>
            <person name="Pearson M."/>
            <person name="Poulain J."/>
            <person name="Poussereau N."/>
            <person name="Quesneville H."/>
            <person name="Rascle C."/>
            <person name="Schumacher J."/>
            <person name="Segurens B."/>
            <person name="Sexton A."/>
            <person name="Silva E."/>
            <person name="Sirven C."/>
            <person name="Soanes D.M."/>
            <person name="Talbot N.J."/>
            <person name="Templeton M."/>
            <person name="Yandava C."/>
            <person name="Yarden O."/>
            <person name="Zeng Q."/>
            <person name="Rollins J.A."/>
            <person name="Lebrun M.H."/>
            <person name="Dickman M."/>
        </authorList>
    </citation>
    <scope>NUCLEOTIDE SEQUENCE [LARGE SCALE GENOMIC DNA]</scope>
    <source>
        <strain evidence="2 3">B05.10</strain>
    </source>
</reference>
<evidence type="ECO:0000313" key="3">
    <source>
        <dbReference type="Proteomes" id="UP000001798"/>
    </source>
</evidence>
<reference evidence="2 3" key="3">
    <citation type="journal article" date="2017" name="Mol. Plant Pathol.">
        <title>A gapless genome sequence of the fungus Botrytis cinerea.</title>
        <authorList>
            <person name="Van Kan J.A."/>
            <person name="Stassen J.H."/>
            <person name="Mosbach A."/>
            <person name="Van Der Lee T.A."/>
            <person name="Faino L."/>
            <person name="Farmer A.D."/>
            <person name="Papasotiriou D.G."/>
            <person name="Zhou S."/>
            <person name="Seidl M.F."/>
            <person name="Cottam E."/>
            <person name="Edel D."/>
            <person name="Hahn M."/>
            <person name="Schwartz D.C."/>
            <person name="Dietrich R.A."/>
            <person name="Widdison S."/>
            <person name="Scalliet G."/>
        </authorList>
    </citation>
    <scope>NUCLEOTIDE SEQUENCE [LARGE SCALE GENOMIC DNA]</scope>
    <source>
        <strain evidence="2 3">B05.10</strain>
    </source>
</reference>
<feature type="compositionally biased region" description="Polar residues" evidence="1">
    <location>
        <begin position="207"/>
        <end position="216"/>
    </location>
</feature>
<proteinExistence type="predicted"/>
<dbReference type="KEGG" id="bfu:BCIN_04g01740"/>